<evidence type="ECO:0000256" key="1">
    <source>
        <dbReference type="ARBA" id="ARBA00022448"/>
    </source>
</evidence>
<evidence type="ECO:0000256" key="6">
    <source>
        <dbReference type="PIRSR" id="PIRSR000025-1"/>
    </source>
</evidence>
<dbReference type="OrthoDB" id="7933886at2"/>
<dbReference type="EMBL" id="JNVC02000005">
    <property type="protein sequence ID" value="KEZ52127.1"/>
    <property type="molecule type" value="Genomic_DNA"/>
</dbReference>
<keyword evidence="1" id="KW-0813">Transport</keyword>
<keyword evidence="5 7" id="KW-0408">Iron</keyword>
<dbReference type="GO" id="GO:0016020">
    <property type="term" value="C:membrane"/>
    <property type="evidence" value="ECO:0007669"/>
    <property type="project" value="InterPro"/>
</dbReference>
<reference evidence="10 11" key="1">
    <citation type="journal article" date="2005" name="Int. J. Syst. Evol. Microbiol.">
        <title>Bacillus cibi sp. nov., isolated from jeotgal, a traditional Korean fermented seafood.</title>
        <authorList>
            <person name="Yoon J.H."/>
            <person name="Lee C.H."/>
            <person name="Oh T.K."/>
        </authorList>
    </citation>
    <scope>NUCLEOTIDE SEQUENCE [LARGE SCALE GENOMIC DNA]</scope>
    <source>
        <strain evidence="10 11">DSM 16189</strain>
    </source>
</reference>
<evidence type="ECO:0000313" key="11">
    <source>
        <dbReference type="Proteomes" id="UP000028549"/>
    </source>
</evidence>
<dbReference type="PROSITE" id="PS51257">
    <property type="entry name" value="PROKAR_LIPOPROTEIN"/>
    <property type="match status" value="1"/>
</dbReference>
<feature type="chain" id="PRO_5039221363" description="Cytochrome c domain-containing protein" evidence="8">
    <location>
        <begin position="18"/>
        <end position="109"/>
    </location>
</feature>
<feature type="binding site" description="covalent" evidence="6">
    <location>
        <position position="48"/>
    </location>
    <ligand>
        <name>heme c</name>
        <dbReference type="ChEBI" id="CHEBI:61717"/>
    </ligand>
</feature>
<evidence type="ECO:0000256" key="4">
    <source>
        <dbReference type="ARBA" id="ARBA00022982"/>
    </source>
</evidence>
<dbReference type="InterPro" id="IPR054782">
    <property type="entry name" value="Cytochro_C551"/>
</dbReference>
<feature type="binding site" description="axial binding residue" evidence="7">
    <location>
        <position position="88"/>
    </location>
    <ligand>
        <name>heme c</name>
        <dbReference type="ChEBI" id="CHEBI:61717"/>
    </ligand>
    <ligandPart>
        <name>Fe</name>
        <dbReference type="ChEBI" id="CHEBI:18248"/>
    </ligandPart>
</feature>
<dbReference type="PIRSF" id="PIRSF000025">
    <property type="entry name" value="Cytc_Bsub_c550"/>
    <property type="match status" value="1"/>
</dbReference>
<keyword evidence="11" id="KW-1185">Reference proteome</keyword>
<dbReference type="PROSITE" id="PS51007">
    <property type="entry name" value="CYTC"/>
    <property type="match status" value="1"/>
</dbReference>
<dbReference type="Gene3D" id="1.10.760.10">
    <property type="entry name" value="Cytochrome c-like domain"/>
    <property type="match status" value="1"/>
</dbReference>
<keyword evidence="8" id="KW-0732">Signal</keyword>
<proteinExistence type="predicted"/>
<protein>
    <recommendedName>
        <fullName evidence="9">Cytochrome c domain-containing protein</fullName>
    </recommendedName>
</protein>
<dbReference type="PANTHER" id="PTHR37823:SF3">
    <property type="entry name" value="CYTOCHROME C-551"/>
    <property type="match status" value="1"/>
</dbReference>
<dbReference type="GO" id="GO:0009055">
    <property type="term" value="F:electron transfer activity"/>
    <property type="evidence" value="ECO:0007669"/>
    <property type="project" value="InterPro"/>
</dbReference>
<dbReference type="Proteomes" id="UP000028549">
    <property type="component" value="Unassembled WGS sequence"/>
</dbReference>
<dbReference type="PANTHER" id="PTHR37823">
    <property type="entry name" value="CYTOCHROME C-553-LIKE"/>
    <property type="match status" value="1"/>
</dbReference>
<feature type="signal peptide" evidence="8">
    <location>
        <begin position="1"/>
        <end position="17"/>
    </location>
</feature>
<dbReference type="RefSeq" id="WP_029284698.1">
    <property type="nucleotide sequence ID" value="NZ_CANLZQ010000003.1"/>
</dbReference>
<evidence type="ECO:0000256" key="3">
    <source>
        <dbReference type="ARBA" id="ARBA00022723"/>
    </source>
</evidence>
<dbReference type="NCBIfam" id="NF045774">
    <property type="entry name" value="cytochro_C551"/>
    <property type="match status" value="1"/>
</dbReference>
<dbReference type="AlphaFoldDB" id="A0A084GXR5"/>
<evidence type="ECO:0000256" key="2">
    <source>
        <dbReference type="ARBA" id="ARBA00022617"/>
    </source>
</evidence>
<keyword evidence="3 7" id="KW-0479">Metal-binding</keyword>
<comment type="PTM">
    <text evidence="6">Binds 1 heme c group covalently per subunit.</text>
</comment>
<evidence type="ECO:0000256" key="7">
    <source>
        <dbReference type="PIRSR" id="PIRSR000025-2"/>
    </source>
</evidence>
<feature type="binding site" description="covalent" evidence="6">
    <location>
        <position position="51"/>
    </location>
    <ligand>
        <name>heme c</name>
        <dbReference type="ChEBI" id="CHEBI:61717"/>
    </ligand>
</feature>
<dbReference type="STRING" id="246786.GS18_0213660"/>
<accession>A0A084GXR5</accession>
<evidence type="ECO:0000313" key="10">
    <source>
        <dbReference type="EMBL" id="KEZ52127.1"/>
    </source>
</evidence>
<comment type="caution">
    <text evidence="10">The sequence shown here is derived from an EMBL/GenBank/DDBJ whole genome shotgun (WGS) entry which is preliminary data.</text>
</comment>
<dbReference type="Pfam" id="PF13442">
    <property type="entry name" value="Cytochrome_CBB3"/>
    <property type="match status" value="1"/>
</dbReference>
<gene>
    <name evidence="10" type="ORF">GS18_0213660</name>
</gene>
<organism evidence="10 11">
    <name type="scientific">Metabacillus indicus</name>
    <name type="common">Bacillus indicus</name>
    <dbReference type="NCBI Taxonomy" id="246786"/>
    <lineage>
        <taxon>Bacteria</taxon>
        <taxon>Bacillati</taxon>
        <taxon>Bacillota</taxon>
        <taxon>Bacilli</taxon>
        <taxon>Bacillales</taxon>
        <taxon>Bacillaceae</taxon>
        <taxon>Metabacillus</taxon>
    </lineage>
</organism>
<evidence type="ECO:0000256" key="8">
    <source>
        <dbReference type="SAM" id="SignalP"/>
    </source>
</evidence>
<dbReference type="InterPro" id="IPR051811">
    <property type="entry name" value="Cytochrome_c550/c551-like"/>
</dbReference>
<dbReference type="InterPro" id="IPR009056">
    <property type="entry name" value="Cyt_c-like_dom"/>
</dbReference>
<dbReference type="GO" id="GO:0020037">
    <property type="term" value="F:heme binding"/>
    <property type="evidence" value="ECO:0007669"/>
    <property type="project" value="InterPro"/>
</dbReference>
<name>A0A084GXR5_METID</name>
<dbReference type="GO" id="GO:0005506">
    <property type="term" value="F:iron ion binding"/>
    <property type="evidence" value="ECO:0007669"/>
    <property type="project" value="InterPro"/>
</dbReference>
<evidence type="ECO:0000256" key="5">
    <source>
        <dbReference type="ARBA" id="ARBA00023004"/>
    </source>
</evidence>
<keyword evidence="2 6" id="KW-0349">Heme</keyword>
<keyword evidence="4" id="KW-0249">Electron transport</keyword>
<dbReference type="InterPro" id="IPR036909">
    <property type="entry name" value="Cyt_c-like_dom_sf"/>
</dbReference>
<feature type="domain" description="Cytochrome c" evidence="9">
    <location>
        <begin position="35"/>
        <end position="109"/>
    </location>
</feature>
<evidence type="ECO:0000259" key="9">
    <source>
        <dbReference type="PROSITE" id="PS51007"/>
    </source>
</evidence>
<dbReference type="InterPro" id="IPR012218">
    <property type="entry name" value="Cyt_c_BACSU-c550-type"/>
</dbReference>
<feature type="binding site" description="axial binding residue" evidence="7">
    <location>
        <position position="52"/>
    </location>
    <ligand>
        <name>heme c</name>
        <dbReference type="ChEBI" id="CHEBI:61717"/>
    </ligand>
    <ligandPart>
        <name>Fe</name>
        <dbReference type="ChEBI" id="CHEBI:18248"/>
    </ligandPart>
</feature>
<dbReference type="SUPFAM" id="SSF46626">
    <property type="entry name" value="Cytochrome c"/>
    <property type="match status" value="1"/>
</dbReference>
<sequence length="109" mass="11102">MKSKVLALLFGTSLVLAACGGGDNAGEEPKDSGSKDTANAEEIVQQNCISCHGQNLEGGGAAPSLAKVGSKYDKEKIESIINNGQGGMPGGLINETDAAVVAEWLAQKK</sequence>